<keyword evidence="3" id="KW-1185">Reference proteome</keyword>
<protein>
    <submittedName>
        <fullName evidence="2">Uncharacterized protein</fullName>
    </submittedName>
</protein>
<evidence type="ECO:0000313" key="2">
    <source>
        <dbReference type="EMBL" id="GMJ06860.1"/>
    </source>
</evidence>
<accession>A0A9W7J2D6</accession>
<organism evidence="2 3">
    <name type="scientific">Hibiscus trionum</name>
    <name type="common">Flower of an hour</name>
    <dbReference type="NCBI Taxonomy" id="183268"/>
    <lineage>
        <taxon>Eukaryota</taxon>
        <taxon>Viridiplantae</taxon>
        <taxon>Streptophyta</taxon>
        <taxon>Embryophyta</taxon>
        <taxon>Tracheophyta</taxon>
        <taxon>Spermatophyta</taxon>
        <taxon>Magnoliopsida</taxon>
        <taxon>eudicotyledons</taxon>
        <taxon>Gunneridae</taxon>
        <taxon>Pentapetalae</taxon>
        <taxon>rosids</taxon>
        <taxon>malvids</taxon>
        <taxon>Malvales</taxon>
        <taxon>Malvaceae</taxon>
        <taxon>Malvoideae</taxon>
        <taxon>Hibiscus</taxon>
    </lineage>
</organism>
<proteinExistence type="predicted"/>
<sequence>MSCERLLLPFTHDQRWAKSLKSPPFSWAKSSNSSLGENTPSLGWRRNILLVKALHSPDSGRTVHHARALEAFCSRNGIRLSLLHDISGIPKTLSATRSPTTFTSPRITESYPSSPHVFNPDISLQRLGRIDTIPPLSLDGLQSGKTISSPPEVSHRPKQLAQY</sequence>
<feature type="region of interest" description="Disordered" evidence="1">
    <location>
        <begin position="140"/>
        <end position="163"/>
    </location>
</feature>
<comment type="caution">
    <text evidence="2">The sequence shown here is derived from an EMBL/GenBank/DDBJ whole genome shotgun (WGS) entry which is preliminary data.</text>
</comment>
<evidence type="ECO:0000256" key="1">
    <source>
        <dbReference type="SAM" id="MobiDB-lite"/>
    </source>
</evidence>
<gene>
    <name evidence="2" type="ORF">HRI_004355200</name>
</gene>
<dbReference type="EMBL" id="BSYR01000046">
    <property type="protein sequence ID" value="GMJ06860.1"/>
    <property type="molecule type" value="Genomic_DNA"/>
</dbReference>
<evidence type="ECO:0000313" key="3">
    <source>
        <dbReference type="Proteomes" id="UP001165190"/>
    </source>
</evidence>
<dbReference type="Proteomes" id="UP001165190">
    <property type="component" value="Unassembled WGS sequence"/>
</dbReference>
<reference evidence="2" key="1">
    <citation type="submission" date="2023-05" db="EMBL/GenBank/DDBJ databases">
        <title>Genome and transcriptome analyses reveal genes involved in the formation of fine ridges on petal epidermal cells in Hibiscus trionum.</title>
        <authorList>
            <person name="Koshimizu S."/>
            <person name="Masuda S."/>
            <person name="Ishii T."/>
            <person name="Shirasu K."/>
            <person name="Hoshino A."/>
            <person name="Arita M."/>
        </authorList>
    </citation>
    <scope>NUCLEOTIDE SEQUENCE</scope>
    <source>
        <strain evidence="2">Hamamatsu line</strain>
    </source>
</reference>
<name>A0A9W7J2D6_HIBTR</name>
<dbReference type="AlphaFoldDB" id="A0A9W7J2D6"/>
<dbReference type="OrthoDB" id="630895at2759"/>